<gene>
    <name evidence="1" type="ORF">LCGC14_1451690</name>
</gene>
<feature type="non-terminal residue" evidence="1">
    <location>
        <position position="56"/>
    </location>
</feature>
<organism evidence="1">
    <name type="scientific">marine sediment metagenome</name>
    <dbReference type="NCBI Taxonomy" id="412755"/>
    <lineage>
        <taxon>unclassified sequences</taxon>
        <taxon>metagenomes</taxon>
        <taxon>ecological metagenomes</taxon>
    </lineage>
</organism>
<evidence type="ECO:0000313" key="1">
    <source>
        <dbReference type="EMBL" id="KKM69343.1"/>
    </source>
</evidence>
<reference evidence="1" key="1">
    <citation type="journal article" date="2015" name="Nature">
        <title>Complex archaea that bridge the gap between prokaryotes and eukaryotes.</title>
        <authorList>
            <person name="Spang A."/>
            <person name="Saw J.H."/>
            <person name="Jorgensen S.L."/>
            <person name="Zaremba-Niedzwiedzka K."/>
            <person name="Martijn J."/>
            <person name="Lind A.E."/>
            <person name="van Eijk R."/>
            <person name="Schleper C."/>
            <person name="Guy L."/>
            <person name="Ettema T.J."/>
        </authorList>
    </citation>
    <scope>NUCLEOTIDE SEQUENCE</scope>
</reference>
<protein>
    <submittedName>
        <fullName evidence="1">Uncharacterized protein</fullName>
    </submittedName>
</protein>
<name>A0A0F9JIF0_9ZZZZ</name>
<accession>A0A0F9JIF0</accession>
<dbReference type="AlphaFoldDB" id="A0A0F9JIF0"/>
<sequence length="56" mass="6445">MKILTFLKGTLMKINFNLAQLSRPQQNSLIEVLGVIEFENDREIVVNAIDFPIKLQ</sequence>
<proteinExistence type="predicted"/>
<comment type="caution">
    <text evidence="1">The sequence shown here is derived from an EMBL/GenBank/DDBJ whole genome shotgun (WGS) entry which is preliminary data.</text>
</comment>
<dbReference type="EMBL" id="LAZR01010005">
    <property type="protein sequence ID" value="KKM69343.1"/>
    <property type="molecule type" value="Genomic_DNA"/>
</dbReference>